<accession>A0A538SYQ1</accession>
<name>A0A538SYQ1_UNCEI</name>
<evidence type="ECO:0000313" key="1">
    <source>
        <dbReference type="EMBL" id="TMQ56519.1"/>
    </source>
</evidence>
<proteinExistence type="predicted"/>
<dbReference type="Proteomes" id="UP000320913">
    <property type="component" value="Unassembled WGS sequence"/>
</dbReference>
<gene>
    <name evidence="1" type="ORF">E6K75_08425</name>
</gene>
<organism evidence="1 2">
    <name type="scientific">Eiseniibacteriota bacterium</name>
    <dbReference type="NCBI Taxonomy" id="2212470"/>
    <lineage>
        <taxon>Bacteria</taxon>
        <taxon>Candidatus Eiseniibacteriota</taxon>
    </lineage>
</organism>
<reference evidence="1 2" key="1">
    <citation type="journal article" date="2019" name="Nat. Microbiol.">
        <title>Mediterranean grassland soil C-N compound turnover is dependent on rainfall and depth, and is mediated by genomically divergent microorganisms.</title>
        <authorList>
            <person name="Diamond S."/>
            <person name="Andeer P.F."/>
            <person name="Li Z."/>
            <person name="Crits-Christoph A."/>
            <person name="Burstein D."/>
            <person name="Anantharaman K."/>
            <person name="Lane K.R."/>
            <person name="Thomas B.C."/>
            <person name="Pan C."/>
            <person name="Northen T.R."/>
            <person name="Banfield J.F."/>
        </authorList>
    </citation>
    <scope>NUCLEOTIDE SEQUENCE [LARGE SCALE GENOMIC DNA]</scope>
    <source>
        <strain evidence="1">WS_5</strain>
    </source>
</reference>
<dbReference type="AlphaFoldDB" id="A0A538SYQ1"/>
<feature type="non-terminal residue" evidence="1">
    <location>
        <position position="64"/>
    </location>
</feature>
<sequence length="64" mass="6842">MKLKKKHIWITLAGLVIIAAVSGAALRGHGGKAAEVQTAKVERKKIIQKVSATGKIQPKTQVEI</sequence>
<evidence type="ECO:0000313" key="2">
    <source>
        <dbReference type="Proteomes" id="UP000320913"/>
    </source>
</evidence>
<comment type="caution">
    <text evidence="1">The sequence shown here is derived from an EMBL/GenBank/DDBJ whole genome shotgun (WGS) entry which is preliminary data.</text>
</comment>
<protein>
    <submittedName>
        <fullName evidence="1">Efflux transporter periplasmic adaptor subunit</fullName>
    </submittedName>
</protein>
<dbReference type="EMBL" id="VBOV01000206">
    <property type="protein sequence ID" value="TMQ56519.1"/>
    <property type="molecule type" value="Genomic_DNA"/>
</dbReference>